<evidence type="ECO:0000256" key="3">
    <source>
        <dbReference type="ARBA" id="ARBA00004963"/>
    </source>
</evidence>
<dbReference type="AlphaFoldDB" id="A0AAD9FSK4"/>
<dbReference type="PANTHER" id="PTHR11935:SF94">
    <property type="entry name" value="TENZING NORGAY, ISOFORM C"/>
    <property type="match status" value="1"/>
</dbReference>
<dbReference type="InterPro" id="IPR035680">
    <property type="entry name" value="Clx_II_MBL"/>
</dbReference>
<comment type="caution">
    <text evidence="11">The sequence shown here is derived from an EMBL/GenBank/DDBJ whole genome shotgun (WGS) entry which is preliminary data.</text>
</comment>
<evidence type="ECO:0000256" key="8">
    <source>
        <dbReference type="ARBA" id="ARBA00022833"/>
    </source>
</evidence>
<dbReference type="EMBL" id="JAODAN010000003">
    <property type="protein sequence ID" value="KAK1925397.1"/>
    <property type="molecule type" value="Genomic_DNA"/>
</dbReference>
<dbReference type="GO" id="GO:0004416">
    <property type="term" value="F:hydroxyacylglutathione hydrolase activity"/>
    <property type="evidence" value="ECO:0007669"/>
    <property type="project" value="UniProtKB-EC"/>
</dbReference>
<dbReference type="HAMAP" id="MF_01374">
    <property type="entry name" value="Glyoxalase_2"/>
    <property type="match status" value="1"/>
</dbReference>
<dbReference type="Gene3D" id="3.60.15.10">
    <property type="entry name" value="Ribonuclease Z/Hydroxyacylglutathione hydrolase-like"/>
    <property type="match status" value="1"/>
</dbReference>
<organism evidence="11 12">
    <name type="scientific">Papiliotrema laurentii</name>
    <name type="common">Cryptococcus laurentii</name>
    <dbReference type="NCBI Taxonomy" id="5418"/>
    <lineage>
        <taxon>Eukaryota</taxon>
        <taxon>Fungi</taxon>
        <taxon>Dikarya</taxon>
        <taxon>Basidiomycota</taxon>
        <taxon>Agaricomycotina</taxon>
        <taxon>Tremellomycetes</taxon>
        <taxon>Tremellales</taxon>
        <taxon>Rhynchogastremaceae</taxon>
        <taxon>Papiliotrema</taxon>
    </lineage>
</organism>
<keyword evidence="6" id="KW-0479">Metal-binding</keyword>
<evidence type="ECO:0000256" key="2">
    <source>
        <dbReference type="ARBA" id="ARBA00001947"/>
    </source>
</evidence>
<evidence type="ECO:0000256" key="5">
    <source>
        <dbReference type="ARBA" id="ARBA00011917"/>
    </source>
</evidence>
<proteinExistence type="inferred from homology"/>
<comment type="pathway">
    <text evidence="3">Secondary metabolite metabolism; methylglyoxal degradation; (R)-lactate from methylglyoxal: step 2/2.</text>
</comment>
<sequence length="276" mass="30243">MSPRSAHLLRPLQATRTFSTSISRNMKVIPYQARSDNWMYLLVDDATQEAAVVDPYDAVKISNGAKEQGVKVKSLITTHHHEDHSGGNEHFLSLHPGLKAYGGSHQAPGTNTIVKEGSTFKIGRDIDVKCLHTPCHTQDSICFFVEDKKTNQRGVFTGDTLFLAGCGRFFEGTAHEMHTALTKLGTLPDDTVVYNGHEYTKGSAKFGLKVEPENEALKGLLAKAEKDSCTTGKSTIGDEKTWNVFMRLDTPEAKEATGKSDPVGVIGRLRELKNAL</sequence>
<evidence type="ECO:0000256" key="1">
    <source>
        <dbReference type="ARBA" id="ARBA00001623"/>
    </source>
</evidence>
<protein>
    <recommendedName>
        <fullName evidence="5">hydroxyacylglutathione hydrolase</fullName>
        <ecNumber evidence="5">3.1.2.6</ecNumber>
    </recommendedName>
    <alternativeName>
        <fullName evidence="9">Glyoxalase II</fullName>
    </alternativeName>
</protein>
<comment type="similarity">
    <text evidence="4">Belongs to the metallo-beta-lactamase superfamily. Glyoxalase II family.</text>
</comment>
<dbReference type="Pfam" id="PF00753">
    <property type="entry name" value="Lactamase_B"/>
    <property type="match status" value="1"/>
</dbReference>
<feature type="domain" description="Metallo-beta-lactamase" evidence="10">
    <location>
        <begin position="36"/>
        <end position="197"/>
    </location>
</feature>
<dbReference type="Proteomes" id="UP001182556">
    <property type="component" value="Unassembled WGS sequence"/>
</dbReference>
<evidence type="ECO:0000256" key="4">
    <source>
        <dbReference type="ARBA" id="ARBA00006759"/>
    </source>
</evidence>
<name>A0AAD9FSK4_PAPLA</name>
<gene>
    <name evidence="11" type="ORF">DB88DRAFT_483789</name>
</gene>
<dbReference type="SMART" id="SM00849">
    <property type="entry name" value="Lactamase_B"/>
    <property type="match status" value="1"/>
</dbReference>
<keyword evidence="12" id="KW-1185">Reference proteome</keyword>
<evidence type="ECO:0000313" key="12">
    <source>
        <dbReference type="Proteomes" id="UP001182556"/>
    </source>
</evidence>
<dbReference type="InterPro" id="IPR001279">
    <property type="entry name" value="Metallo-B-lactamas"/>
</dbReference>
<dbReference type="InterPro" id="IPR032282">
    <property type="entry name" value="HAGH_C"/>
</dbReference>
<dbReference type="SUPFAM" id="SSF56281">
    <property type="entry name" value="Metallo-hydrolase/oxidoreductase"/>
    <property type="match status" value="1"/>
</dbReference>
<comment type="catalytic activity">
    <reaction evidence="1">
        <text>an S-(2-hydroxyacyl)glutathione + H2O = a 2-hydroxy carboxylate + glutathione + H(+)</text>
        <dbReference type="Rhea" id="RHEA:21864"/>
        <dbReference type="ChEBI" id="CHEBI:15377"/>
        <dbReference type="ChEBI" id="CHEBI:15378"/>
        <dbReference type="ChEBI" id="CHEBI:57925"/>
        <dbReference type="ChEBI" id="CHEBI:58896"/>
        <dbReference type="ChEBI" id="CHEBI:71261"/>
        <dbReference type="EC" id="3.1.2.6"/>
    </reaction>
</comment>
<dbReference type="InterPro" id="IPR036866">
    <property type="entry name" value="RibonucZ/Hydroxyglut_hydro"/>
</dbReference>
<evidence type="ECO:0000313" key="11">
    <source>
        <dbReference type="EMBL" id="KAK1925397.1"/>
    </source>
</evidence>
<evidence type="ECO:0000256" key="7">
    <source>
        <dbReference type="ARBA" id="ARBA00022801"/>
    </source>
</evidence>
<dbReference type="GO" id="GO:0019243">
    <property type="term" value="P:methylglyoxal catabolic process to D-lactate via S-lactoyl-glutathione"/>
    <property type="evidence" value="ECO:0007669"/>
    <property type="project" value="InterPro"/>
</dbReference>
<evidence type="ECO:0000259" key="10">
    <source>
        <dbReference type="SMART" id="SM00849"/>
    </source>
</evidence>
<reference evidence="11" key="1">
    <citation type="submission" date="2023-02" db="EMBL/GenBank/DDBJ databases">
        <title>Identification and recombinant expression of a fungal hydrolase from Papiliotrema laurentii that hydrolyzes apple cutin and clears colloidal polyester polyurethane.</title>
        <authorList>
            <consortium name="DOE Joint Genome Institute"/>
            <person name="Roman V.A."/>
            <person name="Bojanowski C."/>
            <person name="Crable B.R."/>
            <person name="Wagner D.N."/>
            <person name="Hung C.S."/>
            <person name="Nadeau L.J."/>
            <person name="Schratz L."/>
            <person name="Haridas S."/>
            <person name="Pangilinan J."/>
            <person name="Lipzen A."/>
            <person name="Na H."/>
            <person name="Yan M."/>
            <person name="Ng V."/>
            <person name="Grigoriev I.V."/>
            <person name="Spatafora J.W."/>
            <person name="Barlow D."/>
            <person name="Biffinger J."/>
            <person name="Kelley-Loughnane N."/>
            <person name="Varaljay V.A."/>
            <person name="Crookes-Goodson W.J."/>
        </authorList>
    </citation>
    <scope>NUCLEOTIDE SEQUENCE</scope>
    <source>
        <strain evidence="11">5307AH</strain>
    </source>
</reference>
<comment type="cofactor">
    <cofactor evidence="2">
        <name>Zn(2+)</name>
        <dbReference type="ChEBI" id="CHEBI:29105"/>
    </cofactor>
</comment>
<dbReference type="Pfam" id="PF16123">
    <property type="entry name" value="HAGH_C"/>
    <property type="match status" value="1"/>
</dbReference>
<dbReference type="GO" id="GO:0046872">
    <property type="term" value="F:metal ion binding"/>
    <property type="evidence" value="ECO:0007669"/>
    <property type="project" value="UniProtKB-KW"/>
</dbReference>
<dbReference type="CDD" id="cd07723">
    <property type="entry name" value="hydroxyacylglutathione_hydrolase_MBL-fold"/>
    <property type="match status" value="1"/>
</dbReference>
<dbReference type="EC" id="3.1.2.6" evidence="5"/>
<dbReference type="PANTHER" id="PTHR11935">
    <property type="entry name" value="BETA LACTAMASE DOMAIN"/>
    <property type="match status" value="1"/>
</dbReference>
<keyword evidence="8" id="KW-0862">Zinc</keyword>
<dbReference type="InterPro" id="IPR017782">
    <property type="entry name" value="Hydroxyacylglutathione_Hdrlase"/>
</dbReference>
<evidence type="ECO:0000256" key="6">
    <source>
        <dbReference type="ARBA" id="ARBA00022723"/>
    </source>
</evidence>
<keyword evidence="7 11" id="KW-0378">Hydrolase</keyword>
<evidence type="ECO:0000256" key="9">
    <source>
        <dbReference type="ARBA" id="ARBA00031044"/>
    </source>
</evidence>
<accession>A0AAD9FSK4</accession>
<dbReference type="NCBIfam" id="TIGR03413">
    <property type="entry name" value="GSH_gloB"/>
    <property type="match status" value="1"/>
</dbReference>